<evidence type="ECO:0000256" key="10">
    <source>
        <dbReference type="PROSITE-ProRule" id="PRU10141"/>
    </source>
</evidence>
<dbReference type="Pfam" id="PF14847">
    <property type="entry name" value="Ras_bdg_2"/>
    <property type="match status" value="1"/>
</dbReference>
<evidence type="ECO:0000256" key="4">
    <source>
        <dbReference type="ARBA" id="ARBA00022679"/>
    </source>
</evidence>
<protein>
    <recommendedName>
        <fullName evidence="2">mitogen-activated protein kinase kinase kinase</fullName>
        <ecNumber evidence="2">2.7.11.25</ecNumber>
    </recommendedName>
</protein>
<dbReference type="SMART" id="SM01304">
    <property type="entry name" value="Ras_bdg_2"/>
    <property type="match status" value="1"/>
</dbReference>
<comment type="similarity">
    <text evidence="1">Belongs to the protein kinase superfamily. STE Ser/Thr protein kinase family. MAP kinase kinase kinase subfamily.</text>
</comment>
<comment type="catalytic activity">
    <reaction evidence="9">
        <text>L-seryl-[protein] + ATP = O-phospho-L-seryl-[protein] + ADP + H(+)</text>
        <dbReference type="Rhea" id="RHEA:17989"/>
        <dbReference type="Rhea" id="RHEA-COMP:9863"/>
        <dbReference type="Rhea" id="RHEA-COMP:11604"/>
        <dbReference type="ChEBI" id="CHEBI:15378"/>
        <dbReference type="ChEBI" id="CHEBI:29999"/>
        <dbReference type="ChEBI" id="CHEBI:30616"/>
        <dbReference type="ChEBI" id="CHEBI:83421"/>
        <dbReference type="ChEBI" id="CHEBI:456216"/>
        <dbReference type="EC" id="2.7.11.25"/>
    </reaction>
</comment>
<dbReference type="Pfam" id="PF07647">
    <property type="entry name" value="SAM_2"/>
    <property type="match status" value="1"/>
</dbReference>
<evidence type="ECO:0000256" key="5">
    <source>
        <dbReference type="ARBA" id="ARBA00022741"/>
    </source>
</evidence>
<dbReference type="InterPro" id="IPR017441">
    <property type="entry name" value="Protein_kinase_ATP_BS"/>
</dbReference>
<dbReference type="EC" id="2.7.11.25" evidence="2"/>
<dbReference type="Gene3D" id="1.10.150.50">
    <property type="entry name" value="Transcription Factor, Ets-1"/>
    <property type="match status" value="1"/>
</dbReference>
<evidence type="ECO:0000256" key="9">
    <source>
        <dbReference type="ARBA" id="ARBA00048329"/>
    </source>
</evidence>
<dbReference type="Gene3D" id="1.10.510.10">
    <property type="entry name" value="Transferase(Phosphotransferase) domain 1"/>
    <property type="match status" value="1"/>
</dbReference>
<evidence type="ECO:0000256" key="3">
    <source>
        <dbReference type="ARBA" id="ARBA00022527"/>
    </source>
</evidence>
<feature type="region of interest" description="Disordered" evidence="11">
    <location>
        <begin position="915"/>
        <end position="935"/>
    </location>
</feature>
<dbReference type="InterPro" id="IPR029458">
    <property type="entry name" value="Ras-bd_By2"/>
</dbReference>
<evidence type="ECO:0000313" key="15">
    <source>
        <dbReference type="Proteomes" id="UP001165120"/>
    </source>
</evidence>
<dbReference type="InterPro" id="IPR008271">
    <property type="entry name" value="Ser/Thr_kinase_AS"/>
</dbReference>
<feature type="domain" description="Protein kinase" evidence="12">
    <location>
        <begin position="836"/>
        <end position="1181"/>
    </location>
</feature>
<keyword evidence="6" id="KW-0418">Kinase</keyword>
<dbReference type="SMART" id="SM00454">
    <property type="entry name" value="SAM"/>
    <property type="match status" value="1"/>
</dbReference>
<evidence type="ECO:0000256" key="6">
    <source>
        <dbReference type="ARBA" id="ARBA00022777"/>
    </source>
</evidence>
<dbReference type="PROSITE" id="PS00107">
    <property type="entry name" value="PROTEIN_KINASE_ATP"/>
    <property type="match status" value="1"/>
</dbReference>
<keyword evidence="7 10" id="KW-0067">ATP-binding</keyword>
<dbReference type="GO" id="GO:0030447">
    <property type="term" value="P:filamentous growth"/>
    <property type="evidence" value="ECO:0007669"/>
    <property type="project" value="UniProtKB-ARBA"/>
</dbReference>
<dbReference type="PROSITE" id="PS50105">
    <property type="entry name" value="SAM_DOMAIN"/>
    <property type="match status" value="1"/>
</dbReference>
<dbReference type="InterPro" id="IPR011009">
    <property type="entry name" value="Kinase-like_dom_sf"/>
</dbReference>
<dbReference type="GO" id="GO:0005524">
    <property type="term" value="F:ATP binding"/>
    <property type="evidence" value="ECO:0007669"/>
    <property type="project" value="UniProtKB-UniRule"/>
</dbReference>
<feature type="region of interest" description="Disordered" evidence="11">
    <location>
        <begin position="385"/>
        <end position="440"/>
    </location>
</feature>
<organism evidence="14 15">
    <name type="scientific">Candida boidinii</name>
    <name type="common">Yeast</name>
    <dbReference type="NCBI Taxonomy" id="5477"/>
    <lineage>
        <taxon>Eukaryota</taxon>
        <taxon>Fungi</taxon>
        <taxon>Dikarya</taxon>
        <taxon>Ascomycota</taxon>
        <taxon>Saccharomycotina</taxon>
        <taxon>Pichiomycetes</taxon>
        <taxon>Pichiales</taxon>
        <taxon>Pichiaceae</taxon>
        <taxon>Ogataea</taxon>
        <taxon>Ogataea/Candida clade</taxon>
    </lineage>
</organism>
<comment type="caution">
    <text evidence="14">The sequence shown here is derived from an EMBL/GenBank/DDBJ whole genome shotgun (WGS) entry which is preliminary data.</text>
</comment>
<dbReference type="SUPFAM" id="SSF56112">
    <property type="entry name" value="Protein kinase-like (PK-like)"/>
    <property type="match status" value="1"/>
</dbReference>
<evidence type="ECO:0000313" key="14">
    <source>
        <dbReference type="EMBL" id="GME68319.1"/>
    </source>
</evidence>
<feature type="compositionally biased region" description="Low complexity" evidence="11">
    <location>
        <begin position="402"/>
        <end position="417"/>
    </location>
</feature>
<feature type="compositionally biased region" description="Basic residues" evidence="11">
    <location>
        <begin position="541"/>
        <end position="550"/>
    </location>
</feature>
<feature type="domain" description="SAM" evidence="13">
    <location>
        <begin position="5"/>
        <end position="68"/>
    </location>
</feature>
<sequence length="1189" mass="130738">MTSNITQNDIEKWLRSLRCEQYIERFNKYNITPDIFPELDLDALKEIGIRKVGDRLKILLLIEKINVEILKGKIDPEKLYTGISSAADTLNSTLEKIFIEKSENTKPQYIVAISQYGSAIRLNVENCYSALSVKQRALKYLEKSDAYSSNSNIYNYYSNSTPVSASQTSFFSDTSTNSTIQTTAQLPINYDCYIIEQENGSYHKLFDVELVTLCHSKTLNEKEKCIVICQNDDFPSEDSINTYNKIQNLNSLNSIPFAGNQSLEKRNSVRYNNNHPDLTRPKSQLGYHYNNTSTSNYSNQTLTSSTATNIDNTPPHPFDHDMKDFMGQRPPSQVISINLAEYFPETRANELKEVMRNSVRLSMYGARLQANSVYLTGGPGGQMVNGFGNGHSHTNSVGSVTPHVPLGSSSPSSVASSSPPPPAGLTLSPHTANAHGNNNMLELPSFIPPSYKRSSVSTVSSIGSRLSTFSTYSVGTATQVPTVGDVLLNNSNAVETVLNTDKYGNAISKSGSLRRQHSYNNRPGSTIAVAMEESNYLADKRHRSLSRHHSTSNTAGSSSLARGKSTGSNHATSSPTPLSHSYSNRRSVNGGSALRQSYNGATDDAANTTQVSSTSLRRQESNSATAKAKRLSRFSVSTFGSTNNDMLPLAKSLTLDGEFDDHDFFDDDDIDNYVEREFLNHSGEHILSDPSHQTILEDDQEDIHSSNSAEKLKNSNNISDENKIFNLKGLSLSSENLLLAKNEGEHKDAREEKGEETINDKHDESIRDDSVDADITEEDYYGTLNASNAFSDEEANRNSTVIELFEDGAFDEDPVNAPDDLIERLALENESGPSVWHKGARIGQGSFGTVYLGLNGITGELMAVKQVEIPEEVNSIPSLANINSKDSAADSAYGAAAASSSDNLTLGNKLSLSTLAAAPPPKKNKDGKNEAEKKGNTMINALRQEMLLLRELNHENIVRYLGSSSDDKFLYIFLEYIPGGSVSSMLNTYGPFEEPLIRNFVTQVLVGLKYLHGEGIIHRDIKGANILIDINGTVKISDFGISKKIRSARKIDGKGNSDSDDTDNSDASENENYTLDDNKSKKRASLQGSVYWMAPEVVKQIAYTDRADIWSLGCLIVEMFTGKHPYPGFSQMQAIFRIGTLIVPEIPSWATIQAKDFLTLALEPDYKSRTDAAGLLTHPFITPLISSNK</sequence>
<feature type="region of interest" description="Disordered" evidence="11">
    <location>
        <begin position="743"/>
        <end position="763"/>
    </location>
</feature>
<accession>A0A9W6SWL0</accession>
<dbReference type="AlphaFoldDB" id="A0A9W6SWL0"/>
<dbReference type="InterPro" id="IPR000719">
    <property type="entry name" value="Prot_kinase_dom"/>
</dbReference>
<feature type="region of interest" description="Disordered" evidence="11">
    <location>
        <begin position="541"/>
        <end position="629"/>
    </location>
</feature>
<dbReference type="SMART" id="SM00220">
    <property type="entry name" value="S_TKc"/>
    <property type="match status" value="1"/>
</dbReference>
<feature type="binding site" evidence="10">
    <location>
        <position position="865"/>
    </location>
    <ligand>
        <name>ATP</name>
        <dbReference type="ChEBI" id="CHEBI:30616"/>
    </ligand>
</feature>
<comment type="catalytic activity">
    <reaction evidence="8">
        <text>L-threonyl-[protein] + ATP = O-phospho-L-threonyl-[protein] + ADP + H(+)</text>
        <dbReference type="Rhea" id="RHEA:46608"/>
        <dbReference type="Rhea" id="RHEA-COMP:11060"/>
        <dbReference type="Rhea" id="RHEA-COMP:11605"/>
        <dbReference type="ChEBI" id="CHEBI:15378"/>
        <dbReference type="ChEBI" id="CHEBI:30013"/>
        <dbReference type="ChEBI" id="CHEBI:30616"/>
        <dbReference type="ChEBI" id="CHEBI:61977"/>
        <dbReference type="ChEBI" id="CHEBI:456216"/>
        <dbReference type="EC" id="2.7.11.25"/>
    </reaction>
</comment>
<dbReference type="PANTHER" id="PTHR11584">
    <property type="entry name" value="SERINE/THREONINE PROTEIN KINASE"/>
    <property type="match status" value="1"/>
</dbReference>
<dbReference type="InterPro" id="IPR001660">
    <property type="entry name" value="SAM"/>
</dbReference>
<dbReference type="EMBL" id="BSXN01000380">
    <property type="protein sequence ID" value="GME68319.1"/>
    <property type="molecule type" value="Genomic_DNA"/>
</dbReference>
<dbReference type="Proteomes" id="UP001165120">
    <property type="component" value="Unassembled WGS sequence"/>
</dbReference>
<evidence type="ECO:0000259" key="12">
    <source>
        <dbReference type="PROSITE" id="PS50011"/>
    </source>
</evidence>
<keyword evidence="5 10" id="KW-0547">Nucleotide-binding</keyword>
<keyword evidence="15" id="KW-1185">Reference proteome</keyword>
<evidence type="ECO:0000256" key="2">
    <source>
        <dbReference type="ARBA" id="ARBA00012406"/>
    </source>
</evidence>
<evidence type="ECO:0000256" key="11">
    <source>
        <dbReference type="SAM" id="MobiDB-lite"/>
    </source>
</evidence>
<proteinExistence type="inferred from homology"/>
<feature type="region of interest" description="Disordered" evidence="11">
    <location>
        <begin position="1051"/>
        <end position="1079"/>
    </location>
</feature>
<keyword evidence="3" id="KW-0723">Serine/threonine-protein kinase</keyword>
<dbReference type="PROSITE" id="PS50011">
    <property type="entry name" value="PROTEIN_KINASE_DOM"/>
    <property type="match status" value="1"/>
</dbReference>
<evidence type="ECO:0000256" key="1">
    <source>
        <dbReference type="ARBA" id="ARBA00006529"/>
    </source>
</evidence>
<evidence type="ECO:0000256" key="7">
    <source>
        <dbReference type="ARBA" id="ARBA00022840"/>
    </source>
</evidence>
<dbReference type="InterPro" id="IPR013761">
    <property type="entry name" value="SAM/pointed_sf"/>
</dbReference>
<evidence type="ECO:0000256" key="8">
    <source>
        <dbReference type="ARBA" id="ARBA00047559"/>
    </source>
</evidence>
<gene>
    <name evidence="14" type="ORF">Cboi02_000156700</name>
</gene>
<dbReference type="Gene3D" id="3.30.200.20">
    <property type="entry name" value="Phosphorylase Kinase, domain 1"/>
    <property type="match status" value="1"/>
</dbReference>
<feature type="compositionally biased region" description="Basic and acidic residues" evidence="11">
    <location>
        <begin position="923"/>
        <end position="935"/>
    </location>
</feature>
<feature type="region of interest" description="Disordered" evidence="11">
    <location>
        <begin position="505"/>
        <end position="527"/>
    </location>
</feature>
<feature type="compositionally biased region" description="Polar residues" evidence="11">
    <location>
        <begin position="551"/>
        <end position="625"/>
    </location>
</feature>
<keyword evidence="4" id="KW-0808">Transferase</keyword>
<dbReference type="GO" id="GO:0004709">
    <property type="term" value="F:MAP kinase kinase kinase activity"/>
    <property type="evidence" value="ECO:0007669"/>
    <property type="project" value="UniProtKB-EC"/>
</dbReference>
<dbReference type="PANTHER" id="PTHR11584:SF369">
    <property type="entry name" value="MITOGEN-ACTIVATED PROTEIN KINASE KINASE KINASE 19-RELATED"/>
    <property type="match status" value="1"/>
</dbReference>
<dbReference type="SUPFAM" id="SSF47769">
    <property type="entry name" value="SAM/Pointed domain"/>
    <property type="match status" value="1"/>
</dbReference>
<evidence type="ECO:0000259" key="13">
    <source>
        <dbReference type="PROSITE" id="PS50105"/>
    </source>
</evidence>
<dbReference type="Pfam" id="PF00069">
    <property type="entry name" value="Pkinase"/>
    <property type="match status" value="1"/>
</dbReference>
<dbReference type="PROSITE" id="PS00108">
    <property type="entry name" value="PROTEIN_KINASE_ST"/>
    <property type="match status" value="1"/>
</dbReference>
<reference evidence="14" key="1">
    <citation type="submission" date="2023-04" db="EMBL/GenBank/DDBJ databases">
        <title>Candida boidinii NBRC 10035.</title>
        <authorList>
            <person name="Ichikawa N."/>
            <person name="Sato H."/>
            <person name="Tonouchi N."/>
        </authorList>
    </citation>
    <scope>NUCLEOTIDE SEQUENCE</scope>
    <source>
        <strain evidence="14">NBRC 10035</strain>
    </source>
</reference>
<name>A0A9W6SWL0_CANBO</name>
<feature type="compositionally biased region" description="Acidic residues" evidence="11">
    <location>
        <begin position="1058"/>
        <end position="1069"/>
    </location>
</feature>
<dbReference type="Gene3D" id="3.10.20.90">
    <property type="entry name" value="Phosphatidylinositol 3-kinase Catalytic Subunit, Chain A, domain 1"/>
    <property type="match status" value="1"/>
</dbReference>